<evidence type="ECO:0008006" key="3">
    <source>
        <dbReference type="Google" id="ProtNLM"/>
    </source>
</evidence>
<evidence type="ECO:0000313" key="1">
    <source>
        <dbReference type="EMBL" id="TJZ69387.1"/>
    </source>
</evidence>
<proteinExistence type="predicted"/>
<dbReference type="EMBL" id="SUMF01000021">
    <property type="protein sequence ID" value="TJZ69387.1"/>
    <property type="molecule type" value="Genomic_DNA"/>
</dbReference>
<name>A0A4U0PMP3_9NEIS</name>
<comment type="caution">
    <text evidence="1">The sequence shown here is derived from an EMBL/GenBank/DDBJ whole genome shotgun (WGS) entry which is preliminary data.</text>
</comment>
<dbReference type="Proteomes" id="UP000310016">
    <property type="component" value="Unassembled WGS sequence"/>
</dbReference>
<sequence>MDSEHLPTYRGSAAPPFTDARSAKSWMQLLPLINAPVAHNELTEALALLNASSISPYESLKILELFREGVHMVQTSLTERFLGRAVPFGQDEQNAWQQVVGMWALLRDAYARCWRAALDGEAEALDHHALAAERTLRYQCLVMREHLLAYKPVPPELWQALYGYYTLADKAGVAEKPAKDSMLKVAGVAAPENVFVHTLLLAGASPYHFTARQILWLDERLPAFAQRAPLEREARALPGRGSLQVDFAAPSAPRRIEPRLSGDTVREIDTYQLAQALSRRIKLLRNGENPEKLGLGEQFPSSAVESLLTDLYRTWCEQPTERVHPRADGNRTIDVIFGLSRQHLAVGKGSFALPTDGPQELAGDDLVRMQLFGRTQTLQNSAAASAELAPSESWWLRNESPQGMQLSRKATPGHRVALQQLLAVSIANRYYVGTVRWLQQEGDQVVIGVRLLPGQPHSAAVRPVDLVHAGRRGWTEGLALPATPTLRSPASLILPVGWFRPGRVVEWWDGESTRKLRLESALERGVDYERVHYVLAGHTR</sequence>
<keyword evidence="2" id="KW-1185">Reference proteome</keyword>
<dbReference type="OrthoDB" id="9177203at2"/>
<gene>
    <name evidence="1" type="ORF">FAZ21_15095</name>
</gene>
<dbReference type="RefSeq" id="WP_136774276.1">
    <property type="nucleotide sequence ID" value="NZ_CP156074.1"/>
</dbReference>
<reference evidence="1 2" key="1">
    <citation type="submission" date="2019-04" db="EMBL/GenBank/DDBJ databases">
        <title>Chitiniphilus eburnea sp. nov., a novel chitinolytic bacterium isolated from aquaculture sludge.</title>
        <authorList>
            <person name="Sheng M."/>
        </authorList>
    </citation>
    <scope>NUCLEOTIDE SEQUENCE [LARGE SCALE GENOMIC DNA]</scope>
    <source>
        <strain evidence="1 2">HX-2-15</strain>
    </source>
</reference>
<evidence type="ECO:0000313" key="2">
    <source>
        <dbReference type="Proteomes" id="UP000310016"/>
    </source>
</evidence>
<protein>
    <recommendedName>
        <fullName evidence="3">Molecular chaperone</fullName>
    </recommendedName>
</protein>
<organism evidence="1 2">
    <name type="scientific">Chitiniphilus eburneus</name>
    <dbReference type="NCBI Taxonomy" id="2571148"/>
    <lineage>
        <taxon>Bacteria</taxon>
        <taxon>Pseudomonadati</taxon>
        <taxon>Pseudomonadota</taxon>
        <taxon>Betaproteobacteria</taxon>
        <taxon>Neisseriales</taxon>
        <taxon>Chitinibacteraceae</taxon>
        <taxon>Chitiniphilus</taxon>
    </lineage>
</organism>
<dbReference type="AlphaFoldDB" id="A0A4U0PMP3"/>
<accession>A0A4U0PMP3</accession>